<sequence length="193" mass="22544">MENSKENKFERILNAAIKVIGNKGFHSAKVKDIAELADVADGTIYNYFQNKEDILVTIFKIKLEEYVLNAKREIINIKDPAEKLKVLIKYHIKIMTDNPDLAKVLQIELRQPHIELRSKIRKNLRSYFKVIEEVIEEGKEKGILSKNLNVYLAREMFFGTLDELVSTWVFTGMARDLNDYIDEIYDMLLKAFK</sequence>
<keyword evidence="1 2" id="KW-0238">DNA-binding</keyword>
<accession>A0A5A8F1L3</accession>
<dbReference type="SUPFAM" id="SSF48498">
    <property type="entry name" value="Tetracyclin repressor-like, C-terminal domain"/>
    <property type="match status" value="1"/>
</dbReference>
<dbReference type="PROSITE" id="PS50977">
    <property type="entry name" value="HTH_TETR_2"/>
    <property type="match status" value="1"/>
</dbReference>
<dbReference type="SUPFAM" id="SSF46689">
    <property type="entry name" value="Homeodomain-like"/>
    <property type="match status" value="1"/>
</dbReference>
<dbReference type="PANTHER" id="PTHR43479:SF11">
    <property type="entry name" value="ACREF_ENVCD OPERON REPRESSOR-RELATED"/>
    <property type="match status" value="1"/>
</dbReference>
<evidence type="ECO:0000256" key="2">
    <source>
        <dbReference type="PROSITE-ProRule" id="PRU00335"/>
    </source>
</evidence>
<evidence type="ECO:0000313" key="4">
    <source>
        <dbReference type="EMBL" id="KAA0257317.1"/>
    </source>
</evidence>
<dbReference type="Gene3D" id="1.10.10.60">
    <property type="entry name" value="Homeodomain-like"/>
    <property type="match status" value="1"/>
</dbReference>
<feature type="domain" description="HTH tetR-type" evidence="3">
    <location>
        <begin position="6"/>
        <end position="66"/>
    </location>
</feature>
<organism evidence="4 5">
    <name type="scientific">Deferribacter autotrophicus</name>
    <dbReference type="NCBI Taxonomy" id="500465"/>
    <lineage>
        <taxon>Bacteria</taxon>
        <taxon>Pseudomonadati</taxon>
        <taxon>Deferribacterota</taxon>
        <taxon>Deferribacteres</taxon>
        <taxon>Deferribacterales</taxon>
        <taxon>Deferribacteraceae</taxon>
        <taxon>Deferribacter</taxon>
    </lineage>
</organism>
<dbReference type="OrthoDB" id="9809994at2"/>
<name>A0A5A8F1L3_9BACT</name>
<protein>
    <submittedName>
        <fullName evidence="4">TetR/AcrR family transcriptional regulator</fullName>
    </submittedName>
</protein>
<dbReference type="InterPro" id="IPR001647">
    <property type="entry name" value="HTH_TetR"/>
</dbReference>
<dbReference type="Proteomes" id="UP000322876">
    <property type="component" value="Unassembled WGS sequence"/>
</dbReference>
<gene>
    <name evidence="4" type="ORF">FHQ18_09735</name>
</gene>
<dbReference type="InterPro" id="IPR013570">
    <property type="entry name" value="Tscrpt_reg_YsiA_C"/>
</dbReference>
<reference evidence="4 5" key="1">
    <citation type="submission" date="2019-06" db="EMBL/GenBank/DDBJ databases">
        <title>Genomic insights into carbon and energy metabolism of Deferribacter autotrophicus revealed new metabolic traits in the phylum Deferribacteres.</title>
        <authorList>
            <person name="Slobodkin A.I."/>
            <person name="Slobodkina G.B."/>
            <person name="Allioux M."/>
            <person name="Alain K."/>
            <person name="Jebbar M."/>
            <person name="Shadrin V."/>
            <person name="Kublanov I.V."/>
            <person name="Toshchakov S.V."/>
            <person name="Bonch-Osmolovskaya E.A."/>
        </authorList>
    </citation>
    <scope>NUCLEOTIDE SEQUENCE [LARGE SCALE GENOMIC DNA]</scope>
    <source>
        <strain evidence="4 5">SL50</strain>
    </source>
</reference>
<dbReference type="Gene3D" id="1.10.357.10">
    <property type="entry name" value="Tetracycline Repressor, domain 2"/>
    <property type="match status" value="1"/>
</dbReference>
<dbReference type="Pfam" id="PF08359">
    <property type="entry name" value="TetR_C_4"/>
    <property type="match status" value="1"/>
</dbReference>
<evidence type="ECO:0000256" key="1">
    <source>
        <dbReference type="ARBA" id="ARBA00023125"/>
    </source>
</evidence>
<dbReference type="EMBL" id="VFJB01000008">
    <property type="protein sequence ID" value="KAA0257317.1"/>
    <property type="molecule type" value="Genomic_DNA"/>
</dbReference>
<dbReference type="RefSeq" id="WP_149266990.1">
    <property type="nucleotide sequence ID" value="NZ_VFJB01000008.1"/>
</dbReference>
<dbReference type="AlphaFoldDB" id="A0A5A8F1L3"/>
<feature type="DNA-binding region" description="H-T-H motif" evidence="2">
    <location>
        <begin position="29"/>
        <end position="48"/>
    </location>
</feature>
<proteinExistence type="predicted"/>
<dbReference type="InterPro" id="IPR050624">
    <property type="entry name" value="HTH-type_Tx_Regulator"/>
</dbReference>
<evidence type="ECO:0000313" key="5">
    <source>
        <dbReference type="Proteomes" id="UP000322876"/>
    </source>
</evidence>
<dbReference type="InterPro" id="IPR009057">
    <property type="entry name" value="Homeodomain-like_sf"/>
</dbReference>
<keyword evidence="5" id="KW-1185">Reference proteome</keyword>
<dbReference type="InterPro" id="IPR036271">
    <property type="entry name" value="Tet_transcr_reg_TetR-rel_C_sf"/>
</dbReference>
<dbReference type="PANTHER" id="PTHR43479">
    <property type="entry name" value="ACREF/ENVCD OPERON REPRESSOR-RELATED"/>
    <property type="match status" value="1"/>
</dbReference>
<comment type="caution">
    <text evidence="4">The sequence shown here is derived from an EMBL/GenBank/DDBJ whole genome shotgun (WGS) entry which is preliminary data.</text>
</comment>
<dbReference type="PRINTS" id="PR00455">
    <property type="entry name" value="HTHTETR"/>
</dbReference>
<evidence type="ECO:0000259" key="3">
    <source>
        <dbReference type="PROSITE" id="PS50977"/>
    </source>
</evidence>
<dbReference type="GO" id="GO:0003677">
    <property type="term" value="F:DNA binding"/>
    <property type="evidence" value="ECO:0007669"/>
    <property type="project" value="UniProtKB-UniRule"/>
</dbReference>
<dbReference type="Pfam" id="PF00440">
    <property type="entry name" value="TetR_N"/>
    <property type="match status" value="1"/>
</dbReference>